<dbReference type="SUPFAM" id="SSF64167">
    <property type="entry name" value="SurE-like"/>
    <property type="match status" value="2"/>
</dbReference>
<reference evidence="5 6" key="1">
    <citation type="submission" date="2020-09" db="EMBL/GenBank/DDBJ databases">
        <title>De no assembly of potato wild relative species, Solanum commersonii.</title>
        <authorList>
            <person name="Cho K."/>
        </authorList>
    </citation>
    <scope>NUCLEOTIDE SEQUENCE [LARGE SCALE GENOMIC DNA]</scope>
    <source>
        <strain evidence="5">LZ3.2</strain>
        <tissue evidence="5">Leaf</tissue>
    </source>
</reference>
<evidence type="ECO:0000256" key="3">
    <source>
        <dbReference type="ARBA" id="ARBA00022801"/>
    </source>
</evidence>
<dbReference type="InterPro" id="IPR036523">
    <property type="entry name" value="SurE-like_sf"/>
</dbReference>
<organism evidence="5 6">
    <name type="scientific">Solanum commersonii</name>
    <name type="common">Commerson's wild potato</name>
    <name type="synonym">Commerson's nightshade</name>
    <dbReference type="NCBI Taxonomy" id="4109"/>
    <lineage>
        <taxon>Eukaryota</taxon>
        <taxon>Viridiplantae</taxon>
        <taxon>Streptophyta</taxon>
        <taxon>Embryophyta</taxon>
        <taxon>Tracheophyta</taxon>
        <taxon>Spermatophyta</taxon>
        <taxon>Magnoliopsida</taxon>
        <taxon>eudicotyledons</taxon>
        <taxon>Gunneridae</taxon>
        <taxon>Pentapetalae</taxon>
        <taxon>asterids</taxon>
        <taxon>lamiids</taxon>
        <taxon>Solanales</taxon>
        <taxon>Solanaceae</taxon>
        <taxon>Solanoideae</taxon>
        <taxon>Solaneae</taxon>
        <taxon>Solanum</taxon>
    </lineage>
</organism>
<dbReference type="AlphaFoldDB" id="A0A9J5YKR0"/>
<name>A0A9J5YKR0_SOLCO</name>
<dbReference type="Pfam" id="PF01975">
    <property type="entry name" value="SurE"/>
    <property type="match status" value="2"/>
</dbReference>
<dbReference type="GO" id="GO:0046872">
    <property type="term" value="F:metal ion binding"/>
    <property type="evidence" value="ECO:0007669"/>
    <property type="project" value="UniProtKB-KW"/>
</dbReference>
<evidence type="ECO:0000256" key="1">
    <source>
        <dbReference type="ARBA" id="ARBA00011062"/>
    </source>
</evidence>
<accession>A0A9J5YKR0</accession>
<dbReference type="InterPro" id="IPR030048">
    <property type="entry name" value="SurE"/>
</dbReference>
<evidence type="ECO:0000313" key="5">
    <source>
        <dbReference type="EMBL" id="KAG5600962.1"/>
    </source>
</evidence>
<dbReference type="GO" id="GO:0005829">
    <property type="term" value="C:cytosol"/>
    <property type="evidence" value="ECO:0007669"/>
    <property type="project" value="TreeGrafter"/>
</dbReference>
<dbReference type="PANTHER" id="PTHR30457">
    <property type="entry name" value="5'-NUCLEOTIDASE SURE"/>
    <property type="match status" value="1"/>
</dbReference>
<dbReference type="PANTHER" id="PTHR30457:SF21">
    <property type="entry name" value="SURVIVAL PROTEIN SURE-LIKE PHOSPHATASE_NUCLEOTIDASE DOMAIN-CONTAINING PROTEIN"/>
    <property type="match status" value="1"/>
</dbReference>
<evidence type="ECO:0000259" key="4">
    <source>
        <dbReference type="Pfam" id="PF01975"/>
    </source>
</evidence>
<proteinExistence type="inferred from homology"/>
<keyword evidence="6" id="KW-1185">Reference proteome</keyword>
<dbReference type="NCBIfam" id="TIGR00087">
    <property type="entry name" value="surE"/>
    <property type="match status" value="1"/>
</dbReference>
<dbReference type="GO" id="GO:0008252">
    <property type="term" value="F:nucleotidase activity"/>
    <property type="evidence" value="ECO:0007669"/>
    <property type="project" value="InterPro"/>
</dbReference>
<dbReference type="OrthoDB" id="202825at2759"/>
<keyword evidence="3" id="KW-0378">Hydrolase</keyword>
<feature type="domain" description="Survival protein SurE-like phosphatase/nucleotidase" evidence="4">
    <location>
        <begin position="356"/>
        <end position="460"/>
    </location>
</feature>
<evidence type="ECO:0000256" key="2">
    <source>
        <dbReference type="ARBA" id="ARBA00022723"/>
    </source>
</evidence>
<keyword evidence="2" id="KW-0479">Metal-binding</keyword>
<dbReference type="InterPro" id="IPR002828">
    <property type="entry name" value="SurE-like_Pase/nucleotidase"/>
</dbReference>
<evidence type="ECO:0000313" key="6">
    <source>
        <dbReference type="Proteomes" id="UP000824120"/>
    </source>
</evidence>
<dbReference type="EMBL" id="JACXVP010000006">
    <property type="protein sequence ID" value="KAG5600962.1"/>
    <property type="molecule type" value="Genomic_DNA"/>
</dbReference>
<comment type="caution">
    <text evidence="5">The sequence shown here is derived from an EMBL/GenBank/DDBJ whole genome shotgun (WGS) entry which is preliminary data.</text>
</comment>
<comment type="similarity">
    <text evidence="1">Belongs to the SurE nucleotidase family.</text>
</comment>
<sequence length="606" mass="65164">MENGNSISGDKPTVMVTNDDGIDAPGLRALVAALVSTNLFHVLVFAPNSERSAASHCVSWQRVVTVKKVDVPGATAFAVSGTPADSTSLGISKKIFPSVPDLVVSGINLGCNCGYDIVYSGTVGGAREAFFHEIPSVAVSYDCYNIFVVPFSLVYLPVNFRVAQKLNVDDFTLCAEASIPIITAMLAEIKNKTYPQNCFLNINVPREVANNKGYRLTKQGKCFYKMGWTQVTSEAQEGTTSPKKVMEIKPPENTEVCTEESALSTKEEHLVFKLDTAEPPAVDNDDTDYSSLQAGYITVTPLSALSPAEIDSVAFFKKWLPVPSGGLLLPSKLLFQLQFKAQNNSMENGSESKPSVMVTNDDGIDAPGLRSLVRVLVSSNLFNVLVCAPDSEKSAVSHCVSWQHPLSVKKVDISGATAFAVSGTPADSTSIGLSKVLFPFVPDLVVSGINKGSNCGYHMVAGKSKDDDFVLAAEACMPIITAISTEIKNKTYPQNCFLNIDVPADVANCKGYRLTKQGKTIFKTGWRQVVSEAQGGRMLSTMTMDSSASKEASVEESTLSTEQEHLIFKREITVTPLGALSPPPMDGVEFFEGWLPGEDAAITRLN</sequence>
<gene>
    <name evidence="5" type="ORF">H5410_032332</name>
</gene>
<feature type="domain" description="Survival protein SurE-like phosphatase/nucleotidase" evidence="4">
    <location>
        <begin position="14"/>
        <end position="224"/>
    </location>
</feature>
<dbReference type="HAMAP" id="MF_00060">
    <property type="entry name" value="SurE"/>
    <property type="match status" value="1"/>
</dbReference>
<protein>
    <recommendedName>
        <fullName evidence="4">Survival protein SurE-like phosphatase/nucleotidase domain-containing protein</fullName>
    </recommendedName>
</protein>
<dbReference type="Gene3D" id="3.40.1210.10">
    <property type="entry name" value="Survival protein SurE-like phosphatase/nucleotidase"/>
    <property type="match status" value="3"/>
</dbReference>
<dbReference type="Proteomes" id="UP000824120">
    <property type="component" value="Chromosome 6"/>
</dbReference>